<evidence type="ECO:0000313" key="4">
    <source>
        <dbReference type="EMBL" id="QDY88585.1"/>
    </source>
</evidence>
<evidence type="ECO:0000313" key="5">
    <source>
        <dbReference type="Proteomes" id="UP000317512"/>
    </source>
</evidence>
<keyword evidence="4" id="KW-0378">Hydrolase</keyword>
<dbReference type="SUPFAM" id="SSF53474">
    <property type="entry name" value="alpha/beta-Hydrolases"/>
    <property type="match status" value="1"/>
</dbReference>
<dbReference type="PANTHER" id="PTHR43798">
    <property type="entry name" value="MONOACYLGLYCEROL LIPASE"/>
    <property type="match status" value="1"/>
</dbReference>
<organism evidence="4 5">
    <name type="scientific">Mycoplasma anserisalpingitidis</name>
    <dbReference type="NCBI Taxonomy" id="519450"/>
    <lineage>
        <taxon>Bacteria</taxon>
        <taxon>Bacillati</taxon>
        <taxon>Mycoplasmatota</taxon>
        <taxon>Mollicutes</taxon>
        <taxon>Mycoplasmataceae</taxon>
        <taxon>Mycoplasma</taxon>
    </lineage>
</organism>
<protein>
    <submittedName>
        <fullName evidence="4">Alpha/beta hydrolase</fullName>
    </submittedName>
</protein>
<gene>
    <name evidence="4" type="ORF">FOY43_02895</name>
</gene>
<keyword evidence="2" id="KW-0719">Serine esterase</keyword>
<evidence type="ECO:0000256" key="2">
    <source>
        <dbReference type="ARBA" id="ARBA00022487"/>
    </source>
</evidence>
<evidence type="ECO:0000259" key="3">
    <source>
        <dbReference type="Pfam" id="PF12146"/>
    </source>
</evidence>
<dbReference type="InterPro" id="IPR029058">
    <property type="entry name" value="AB_hydrolase_fold"/>
</dbReference>
<dbReference type="Gene3D" id="3.40.50.1820">
    <property type="entry name" value="alpha/beta hydrolase"/>
    <property type="match status" value="1"/>
</dbReference>
<dbReference type="GO" id="GO:0016020">
    <property type="term" value="C:membrane"/>
    <property type="evidence" value="ECO:0007669"/>
    <property type="project" value="TreeGrafter"/>
</dbReference>
<comment type="similarity">
    <text evidence="1">Belongs to the lipase/esterase LIP3/BchO family.</text>
</comment>
<dbReference type="Pfam" id="PF12146">
    <property type="entry name" value="Hydrolase_4"/>
    <property type="match status" value="1"/>
</dbReference>
<dbReference type="OrthoDB" id="397642at2"/>
<feature type="domain" description="Serine aminopeptidase S33" evidence="3">
    <location>
        <begin position="21"/>
        <end position="168"/>
    </location>
</feature>
<sequence length="268" mass="31402">MLLRDKINNFEINYYVEEIQNNKPIVLFLHGFADSYRTFIKLFNSNEYNSVAIDFPGCGQSVYNNELKIEDYQNLVEEFINKNFSDKDVFIVSHSLGSASALHALKKNKNVKYCLLIAPFNYLIANNHNHVEIMLNRLLPRTFDNIYESYTSLFYNPSELVKNAAERRAISFETISRQRLNNFEYMVKNQILNKEYNNSIKKLFTQKNYSIISGIEDKFVPINDLKQVVLDNKYINLEMINNCGHATIYEGFDDVKNKILQILKDKKI</sequence>
<dbReference type="RefSeq" id="WP_146309038.1">
    <property type="nucleotide sequence ID" value="NZ_CP041663.1"/>
</dbReference>
<evidence type="ECO:0000256" key="1">
    <source>
        <dbReference type="ARBA" id="ARBA00006989"/>
    </source>
</evidence>
<dbReference type="InterPro" id="IPR022742">
    <property type="entry name" value="Hydrolase_4"/>
</dbReference>
<dbReference type="AlphaFoldDB" id="A0A5B8K6C1"/>
<dbReference type="PANTHER" id="PTHR43798:SF33">
    <property type="entry name" value="HYDROLASE, PUTATIVE (AFU_ORTHOLOGUE AFUA_2G14860)-RELATED"/>
    <property type="match status" value="1"/>
</dbReference>
<dbReference type="InterPro" id="IPR050266">
    <property type="entry name" value="AB_hydrolase_sf"/>
</dbReference>
<dbReference type="Proteomes" id="UP000317512">
    <property type="component" value="Chromosome"/>
</dbReference>
<dbReference type="EMBL" id="CP041663">
    <property type="protein sequence ID" value="QDY88585.1"/>
    <property type="molecule type" value="Genomic_DNA"/>
</dbReference>
<name>A0A5B8K6C1_9MOLU</name>
<accession>A0A5B8K6C1</accession>
<dbReference type="GO" id="GO:0052689">
    <property type="term" value="F:carboxylic ester hydrolase activity"/>
    <property type="evidence" value="ECO:0007669"/>
    <property type="project" value="UniProtKB-KW"/>
</dbReference>
<reference evidence="5" key="1">
    <citation type="submission" date="2019-07" db="EMBL/GenBank/DDBJ databases">
        <title>Complete genome sequences of three Mycoplasma sp. 1220 strains.</title>
        <authorList>
            <person name="Grozner D."/>
            <person name="Forro B."/>
            <person name="Kovacs A.B."/>
            <person name="Marton S."/>
            <person name="Banyai K."/>
            <person name="Kreizinger Z."/>
            <person name="Sulyok K.M."/>
            <person name="Gyuranecz M."/>
        </authorList>
    </citation>
    <scope>NUCLEOTIDE SEQUENCE [LARGE SCALE GENOMIC DNA]</scope>
    <source>
        <strain evidence="5">MYCAV93</strain>
    </source>
</reference>
<proteinExistence type="inferred from homology"/>